<evidence type="ECO:0000259" key="3">
    <source>
        <dbReference type="Pfam" id="PF02517"/>
    </source>
</evidence>
<gene>
    <name evidence="4" type="ORF">FC72_GL001222</name>
</gene>
<evidence type="ECO:0000313" key="4">
    <source>
        <dbReference type="EMBL" id="KRK63678.1"/>
    </source>
</evidence>
<evidence type="ECO:0000256" key="1">
    <source>
        <dbReference type="ARBA" id="ARBA00009067"/>
    </source>
</evidence>
<feature type="transmembrane region" description="Helical" evidence="2">
    <location>
        <begin position="182"/>
        <end position="200"/>
    </location>
</feature>
<protein>
    <recommendedName>
        <fullName evidence="3">CAAX prenyl protease 2/Lysostaphin resistance protein A-like domain-containing protein</fullName>
    </recommendedName>
</protein>
<feature type="transmembrane region" description="Helical" evidence="2">
    <location>
        <begin position="9"/>
        <end position="27"/>
    </location>
</feature>
<dbReference type="InterPro" id="IPR003675">
    <property type="entry name" value="Rce1/LyrA-like_dom"/>
</dbReference>
<sequence length="227" mass="26063">MQQSRVRQLIISLMVYFISAEFLYSWLRPFMSQNITSDIVVLLEYLSCAIALFALTDSIIIDLDAISKNRKKLWLIPLFVVLDFCLQIILQNIFTIQSGNQGHVENVLQNNTHLLGLILMFIMIVIVGPIMEEIIFQYLFQKVIFKGLLKRLKLGKRAVSILAIILSTMIFMLYHVTSMSDFSNLAIFTYSDLILFAIIYEITDDNLIYPIVVHSLGNLVGFILVLF</sequence>
<feature type="transmembrane region" description="Helical" evidence="2">
    <location>
        <begin position="207"/>
        <end position="226"/>
    </location>
</feature>
<keyword evidence="2" id="KW-1133">Transmembrane helix</keyword>
<dbReference type="AlphaFoldDB" id="A0A0R1IWY8"/>
<dbReference type="PATRIC" id="fig|1423811.3.peg.1242"/>
<evidence type="ECO:0000313" key="5">
    <source>
        <dbReference type="Proteomes" id="UP000050929"/>
    </source>
</evidence>
<accession>A0A0R1IWY8</accession>
<evidence type="ECO:0000256" key="2">
    <source>
        <dbReference type="SAM" id="Phobius"/>
    </source>
</evidence>
<comment type="caution">
    <text evidence="4">The sequence shown here is derived from an EMBL/GenBank/DDBJ whole genome shotgun (WGS) entry which is preliminary data.</text>
</comment>
<organism evidence="4 5">
    <name type="scientific">Companilactobacillus tucceti DSM 20183</name>
    <dbReference type="NCBI Taxonomy" id="1423811"/>
    <lineage>
        <taxon>Bacteria</taxon>
        <taxon>Bacillati</taxon>
        <taxon>Bacillota</taxon>
        <taxon>Bacilli</taxon>
        <taxon>Lactobacillales</taxon>
        <taxon>Lactobacillaceae</taxon>
        <taxon>Companilactobacillus</taxon>
    </lineage>
</organism>
<dbReference type="GO" id="GO:0080120">
    <property type="term" value="P:CAAX-box protein maturation"/>
    <property type="evidence" value="ECO:0007669"/>
    <property type="project" value="UniProtKB-ARBA"/>
</dbReference>
<dbReference type="Proteomes" id="UP000050929">
    <property type="component" value="Unassembled WGS sequence"/>
</dbReference>
<comment type="similarity">
    <text evidence="1">Belongs to the UPF0177 family.</text>
</comment>
<keyword evidence="2" id="KW-0812">Transmembrane</keyword>
<feature type="transmembrane region" description="Helical" evidence="2">
    <location>
        <begin position="114"/>
        <end position="136"/>
    </location>
</feature>
<feature type="domain" description="CAAX prenyl protease 2/Lysostaphin resistance protein A-like" evidence="3">
    <location>
        <begin position="116"/>
        <end position="220"/>
    </location>
</feature>
<dbReference type="Pfam" id="PF02517">
    <property type="entry name" value="Rce1-like"/>
    <property type="match status" value="1"/>
</dbReference>
<proteinExistence type="inferred from homology"/>
<dbReference type="RefSeq" id="WP_057767200.1">
    <property type="nucleotide sequence ID" value="NZ_AZDG01000025.1"/>
</dbReference>
<dbReference type="EMBL" id="AZDG01000025">
    <property type="protein sequence ID" value="KRK63678.1"/>
    <property type="molecule type" value="Genomic_DNA"/>
</dbReference>
<feature type="transmembrane region" description="Helical" evidence="2">
    <location>
        <begin position="39"/>
        <end position="61"/>
    </location>
</feature>
<feature type="transmembrane region" description="Helical" evidence="2">
    <location>
        <begin position="73"/>
        <end position="94"/>
    </location>
</feature>
<keyword evidence="5" id="KW-1185">Reference proteome</keyword>
<feature type="transmembrane region" description="Helical" evidence="2">
    <location>
        <begin position="157"/>
        <end position="176"/>
    </location>
</feature>
<dbReference type="GO" id="GO:0004175">
    <property type="term" value="F:endopeptidase activity"/>
    <property type="evidence" value="ECO:0007669"/>
    <property type="project" value="UniProtKB-ARBA"/>
</dbReference>
<dbReference type="OrthoDB" id="2281965at2"/>
<keyword evidence="2" id="KW-0472">Membrane</keyword>
<reference evidence="4 5" key="1">
    <citation type="journal article" date="2015" name="Genome Announc.">
        <title>Expanding the biotechnology potential of lactobacilli through comparative genomics of 213 strains and associated genera.</title>
        <authorList>
            <person name="Sun Z."/>
            <person name="Harris H.M."/>
            <person name="McCann A."/>
            <person name="Guo C."/>
            <person name="Argimon S."/>
            <person name="Zhang W."/>
            <person name="Yang X."/>
            <person name="Jeffery I.B."/>
            <person name="Cooney J.C."/>
            <person name="Kagawa T.F."/>
            <person name="Liu W."/>
            <person name="Song Y."/>
            <person name="Salvetti E."/>
            <person name="Wrobel A."/>
            <person name="Rasinkangas P."/>
            <person name="Parkhill J."/>
            <person name="Rea M.C."/>
            <person name="O'Sullivan O."/>
            <person name="Ritari J."/>
            <person name="Douillard F.P."/>
            <person name="Paul Ross R."/>
            <person name="Yang R."/>
            <person name="Briner A.E."/>
            <person name="Felis G.E."/>
            <person name="de Vos W.M."/>
            <person name="Barrangou R."/>
            <person name="Klaenhammer T.R."/>
            <person name="Caufield P.W."/>
            <person name="Cui Y."/>
            <person name="Zhang H."/>
            <person name="O'Toole P.W."/>
        </authorList>
    </citation>
    <scope>NUCLEOTIDE SEQUENCE [LARGE SCALE GENOMIC DNA]</scope>
    <source>
        <strain evidence="4 5">DSM 20183</strain>
    </source>
</reference>
<name>A0A0R1IWY8_9LACO</name>